<comment type="pathway">
    <text evidence="2">Glycerolipid metabolism; triacylglycerol biosynthesis.</text>
</comment>
<evidence type="ECO:0000256" key="10">
    <source>
        <dbReference type="ARBA" id="ARBA00023315"/>
    </source>
</evidence>
<organism evidence="15 16">
    <name type="scientific">Carpinus fangiana</name>
    <dbReference type="NCBI Taxonomy" id="176857"/>
    <lineage>
        <taxon>Eukaryota</taxon>
        <taxon>Viridiplantae</taxon>
        <taxon>Streptophyta</taxon>
        <taxon>Embryophyta</taxon>
        <taxon>Tracheophyta</taxon>
        <taxon>Spermatophyta</taxon>
        <taxon>Magnoliopsida</taxon>
        <taxon>eudicotyledons</taxon>
        <taxon>Gunneridae</taxon>
        <taxon>Pentapetalae</taxon>
        <taxon>rosids</taxon>
        <taxon>fabids</taxon>
        <taxon>Fagales</taxon>
        <taxon>Betulaceae</taxon>
        <taxon>Carpinus</taxon>
    </lineage>
</organism>
<keyword evidence="10 11" id="KW-0012">Acyltransferase</keyword>
<dbReference type="GO" id="GO:0004144">
    <property type="term" value="F:diacylglycerol O-acyltransferase activity"/>
    <property type="evidence" value="ECO:0007669"/>
    <property type="project" value="UniProtKB-ARBA"/>
</dbReference>
<keyword evidence="8 14" id="KW-1133">Transmembrane helix</keyword>
<keyword evidence="5 11" id="KW-0808">Transferase</keyword>
<evidence type="ECO:0000313" key="16">
    <source>
        <dbReference type="Proteomes" id="UP000327013"/>
    </source>
</evidence>
<dbReference type="Proteomes" id="UP000327013">
    <property type="component" value="Unassembled WGS sequence"/>
</dbReference>
<feature type="transmembrane region" description="Helical" evidence="14">
    <location>
        <begin position="347"/>
        <end position="366"/>
    </location>
</feature>
<feature type="transmembrane region" description="Helical" evidence="14">
    <location>
        <begin position="394"/>
        <end position="415"/>
    </location>
</feature>
<dbReference type="InterPro" id="IPR004299">
    <property type="entry name" value="MBOAT_fam"/>
</dbReference>
<dbReference type="InterPro" id="IPR014371">
    <property type="entry name" value="Oat_ACAT_DAG_ARE"/>
</dbReference>
<feature type="compositionally biased region" description="Basic and acidic residues" evidence="13">
    <location>
        <begin position="197"/>
        <end position="207"/>
    </location>
</feature>
<proteinExistence type="inferred from homology"/>
<dbReference type="Pfam" id="PF03062">
    <property type="entry name" value="MBOAT"/>
    <property type="match status" value="1"/>
</dbReference>
<evidence type="ECO:0000256" key="1">
    <source>
        <dbReference type="ARBA" id="ARBA00004477"/>
    </source>
</evidence>
<dbReference type="AlphaFoldDB" id="A0A5N6L4N3"/>
<feature type="transmembrane region" description="Helical" evidence="14">
    <location>
        <begin position="491"/>
        <end position="514"/>
    </location>
</feature>
<evidence type="ECO:0000256" key="13">
    <source>
        <dbReference type="SAM" id="MobiDB-lite"/>
    </source>
</evidence>
<evidence type="ECO:0000256" key="5">
    <source>
        <dbReference type="ARBA" id="ARBA00022679"/>
    </source>
</evidence>
<dbReference type="EMBL" id="VIBQ01000102">
    <property type="protein sequence ID" value="KAB8772375.1"/>
    <property type="molecule type" value="Genomic_DNA"/>
</dbReference>
<feature type="region of interest" description="Disordered" evidence="13">
    <location>
        <begin position="195"/>
        <end position="217"/>
    </location>
</feature>
<sequence>MRAVLRQATARTSLQPAPLRRCSPLEHANLTIDSPLLQVPPAPTMSALTDTAVTTSADFFDDTNEVVRRSTGRRKSRSRSKSTNGNRKKPSRKYKHVFAIHSQSAISPLTSGAVTPPSFMGFRNLMVLVVLVSNLRLMIENFQKYGVLICVACHDYRRQDVWLGSALFLLVPLHLFVAFAIERAAAGQASLALSRAQSKDEPPPLHPDRRHKRSLSDADRQHRSVWSAWHTIAAIHAVNATANLFIASYVIYVHIHHPGIGTLCELHAVVVWLKVCSYALTNRDLRHAYLSGADTAATLPPLYAECPYPNNITLSNLSYFWWAPTLVYQPVYPRTPKVRILFCIKRFAETVSLSIAIWIASAQYAVPLLRNSLPIISTLAPLQLLERLMKLSSISLFCWLAGFFAIFQSALNLLAELMRFGDRDFYGDWWNSPNLRTYWSSWNKPVYHFMKRHIYAPLVGRGVSPPVAQICVFLFSGVLHEMLVGVPTHNIIGVAFIGMIAQIPLIVLTETSLFKWLFNGPTAGNVLFWVSFVLVGQPLAALIYYFAWHAKYGSTVAPSLWKD</sequence>
<gene>
    <name evidence="15" type="ORF">FH972_026664</name>
</gene>
<evidence type="ECO:0000256" key="8">
    <source>
        <dbReference type="ARBA" id="ARBA00022989"/>
    </source>
</evidence>
<accession>A0A5N6L4N3</accession>
<dbReference type="OrthoDB" id="10039049at2759"/>
<comment type="similarity">
    <text evidence="4 11">Belongs to the membrane-bound acyltransferase family. Sterol o-acyltransferase subfamily.</text>
</comment>
<name>A0A5N6L4N3_9ROSI</name>
<evidence type="ECO:0000256" key="6">
    <source>
        <dbReference type="ARBA" id="ARBA00022692"/>
    </source>
</evidence>
<reference evidence="15 16" key="1">
    <citation type="submission" date="2019-06" db="EMBL/GenBank/DDBJ databases">
        <title>A chromosomal-level reference genome of Carpinus fangiana (Coryloideae, Betulaceae).</title>
        <authorList>
            <person name="Yang X."/>
            <person name="Wang Z."/>
            <person name="Zhang L."/>
            <person name="Hao G."/>
            <person name="Liu J."/>
            <person name="Yang Y."/>
        </authorList>
    </citation>
    <scope>NUCLEOTIDE SEQUENCE [LARGE SCALE GENOMIC DNA]</scope>
    <source>
        <strain evidence="15">Cfa_2016G</strain>
        <tissue evidence="15">Leaf</tissue>
    </source>
</reference>
<feature type="transmembrane region" description="Helical" evidence="14">
    <location>
        <begin position="526"/>
        <end position="547"/>
    </location>
</feature>
<feature type="active site" evidence="12">
    <location>
        <position position="480"/>
    </location>
</feature>
<feature type="region of interest" description="Disordered" evidence="13">
    <location>
        <begin position="64"/>
        <end position="92"/>
    </location>
</feature>
<keyword evidence="7 11" id="KW-0256">Endoplasmic reticulum</keyword>
<comment type="subcellular location">
    <subcellularLocation>
        <location evidence="1 11">Endoplasmic reticulum membrane</location>
        <topology evidence="1 11">Multi-pass membrane protein</topology>
    </subcellularLocation>
</comment>
<dbReference type="GO" id="GO:0005789">
    <property type="term" value="C:endoplasmic reticulum membrane"/>
    <property type="evidence" value="ECO:0007669"/>
    <property type="project" value="UniProtKB-SubCell"/>
</dbReference>
<protein>
    <recommendedName>
        <fullName evidence="11">O-acyltransferase</fullName>
    </recommendedName>
</protein>
<feature type="transmembrane region" description="Helical" evidence="14">
    <location>
        <begin position="458"/>
        <end position="479"/>
    </location>
</feature>
<dbReference type="PANTHER" id="PTHR10408:SF7">
    <property type="entry name" value="DIACYLGLYCEROL O-ACYLTRANSFERASE 1"/>
    <property type="match status" value="1"/>
</dbReference>
<dbReference type="PANTHER" id="PTHR10408">
    <property type="entry name" value="STEROL O-ACYLTRANSFERASE"/>
    <property type="match status" value="1"/>
</dbReference>
<keyword evidence="16" id="KW-1185">Reference proteome</keyword>
<dbReference type="PIRSF" id="PIRSF000439">
    <property type="entry name" value="Oat_ACAT_DAG_ARE"/>
    <property type="match status" value="1"/>
</dbReference>
<feature type="transmembrane region" description="Helical" evidence="14">
    <location>
        <begin position="228"/>
        <end position="252"/>
    </location>
</feature>
<evidence type="ECO:0000256" key="3">
    <source>
        <dbReference type="ARBA" id="ARBA00005189"/>
    </source>
</evidence>
<dbReference type="GO" id="GO:0019432">
    <property type="term" value="P:triglyceride biosynthetic process"/>
    <property type="evidence" value="ECO:0007669"/>
    <property type="project" value="UniProtKB-UniPathway"/>
</dbReference>
<feature type="transmembrane region" description="Helical" evidence="14">
    <location>
        <begin position="160"/>
        <end position="181"/>
    </location>
</feature>
<evidence type="ECO:0000256" key="12">
    <source>
        <dbReference type="PIRSR" id="PIRSR000439-1"/>
    </source>
</evidence>
<comment type="pathway">
    <text evidence="3">Lipid metabolism.</text>
</comment>
<keyword evidence="9 11" id="KW-0472">Membrane</keyword>
<keyword evidence="6 14" id="KW-0812">Transmembrane</keyword>
<evidence type="ECO:0000256" key="2">
    <source>
        <dbReference type="ARBA" id="ARBA00004771"/>
    </source>
</evidence>
<evidence type="ECO:0000256" key="14">
    <source>
        <dbReference type="SAM" id="Phobius"/>
    </source>
</evidence>
<evidence type="ECO:0000256" key="4">
    <source>
        <dbReference type="ARBA" id="ARBA00009010"/>
    </source>
</evidence>
<evidence type="ECO:0000256" key="11">
    <source>
        <dbReference type="PIRNR" id="PIRNR000439"/>
    </source>
</evidence>
<evidence type="ECO:0000256" key="9">
    <source>
        <dbReference type="ARBA" id="ARBA00023136"/>
    </source>
</evidence>
<comment type="caution">
    <text evidence="15">The sequence shown here is derived from an EMBL/GenBank/DDBJ whole genome shotgun (WGS) entry which is preliminary data.</text>
</comment>
<dbReference type="UniPathway" id="UPA00282"/>
<feature type="compositionally biased region" description="Basic residues" evidence="13">
    <location>
        <begin position="70"/>
        <end position="92"/>
    </location>
</feature>
<evidence type="ECO:0000313" key="15">
    <source>
        <dbReference type="EMBL" id="KAB8772375.1"/>
    </source>
</evidence>
<evidence type="ECO:0000256" key="7">
    <source>
        <dbReference type="ARBA" id="ARBA00022824"/>
    </source>
</evidence>